<evidence type="ECO:0008006" key="3">
    <source>
        <dbReference type="Google" id="ProtNLM"/>
    </source>
</evidence>
<dbReference type="OrthoDB" id="5184739at2"/>
<dbReference type="Proteomes" id="UP000198403">
    <property type="component" value="Unassembled WGS sequence"/>
</dbReference>
<sequence length="157" mass="17206">MRRSRPMPPLARRMLPWLVGWFTFQALVALAGRVTAWQKNVGDESSTSIRRVFTHTGLELHPRNPQLSRVRLDLAMAGGELDLSGLPRPQAGIDVTVRAAMAGLAVRVPSDWRVWWEFRGIGGIGTDGALQRTRDEHAADLRVHAVVVLGGIGLEAG</sequence>
<dbReference type="RefSeq" id="WP_141137506.1">
    <property type="nucleotide sequence ID" value="NZ_FZNO01000015.1"/>
</dbReference>
<accession>A0A238XRS9</accession>
<name>A0A238XRS9_9ACTN</name>
<organism evidence="1 2">
    <name type="scientific">Blastococcus mobilis</name>
    <dbReference type="NCBI Taxonomy" id="1938746"/>
    <lineage>
        <taxon>Bacteria</taxon>
        <taxon>Bacillati</taxon>
        <taxon>Actinomycetota</taxon>
        <taxon>Actinomycetes</taxon>
        <taxon>Geodermatophilales</taxon>
        <taxon>Geodermatophilaceae</taxon>
        <taxon>Blastococcus</taxon>
    </lineage>
</organism>
<keyword evidence="2" id="KW-1185">Reference proteome</keyword>
<protein>
    <recommendedName>
        <fullName evidence="3">Cell wall-active antibiotics response 4TMS YvqF</fullName>
    </recommendedName>
</protein>
<gene>
    <name evidence="1" type="ORF">SAMN06272737_11549</name>
</gene>
<dbReference type="AlphaFoldDB" id="A0A238XRS9"/>
<dbReference type="EMBL" id="FZNO01000015">
    <property type="protein sequence ID" value="SNR61278.1"/>
    <property type="molecule type" value="Genomic_DNA"/>
</dbReference>
<evidence type="ECO:0000313" key="2">
    <source>
        <dbReference type="Proteomes" id="UP000198403"/>
    </source>
</evidence>
<evidence type="ECO:0000313" key="1">
    <source>
        <dbReference type="EMBL" id="SNR61278.1"/>
    </source>
</evidence>
<proteinExistence type="predicted"/>
<reference evidence="1 2" key="1">
    <citation type="submission" date="2017-06" db="EMBL/GenBank/DDBJ databases">
        <authorList>
            <person name="Kim H.J."/>
            <person name="Triplett B.A."/>
        </authorList>
    </citation>
    <scope>NUCLEOTIDE SEQUENCE [LARGE SCALE GENOMIC DNA]</scope>
    <source>
        <strain evidence="1 2">DSM 44272</strain>
    </source>
</reference>